<evidence type="ECO:0008006" key="4">
    <source>
        <dbReference type="Google" id="ProtNLM"/>
    </source>
</evidence>
<evidence type="ECO:0000313" key="3">
    <source>
        <dbReference type="Proteomes" id="UP000028680"/>
    </source>
</evidence>
<name>A0AAN0RLB9_9RHOB</name>
<organism evidence="2 3">
    <name type="scientific">Planktomarina temperata RCA23</name>
    <dbReference type="NCBI Taxonomy" id="666509"/>
    <lineage>
        <taxon>Bacteria</taxon>
        <taxon>Pseudomonadati</taxon>
        <taxon>Pseudomonadota</taxon>
        <taxon>Alphaproteobacteria</taxon>
        <taxon>Rhodobacterales</taxon>
        <taxon>Paracoccaceae</taxon>
        <taxon>Planktomarina</taxon>
    </lineage>
</organism>
<dbReference type="KEGG" id="ptp:RCA23_c27700"/>
<dbReference type="Pfam" id="PF11003">
    <property type="entry name" value="DUF2842"/>
    <property type="match status" value="1"/>
</dbReference>
<protein>
    <recommendedName>
        <fullName evidence="4">DUF2842 domain-containing protein</fullName>
    </recommendedName>
</protein>
<dbReference type="InterPro" id="IPR021265">
    <property type="entry name" value="DUF2842"/>
</dbReference>
<feature type="transmembrane region" description="Helical" evidence="1">
    <location>
        <begin position="43"/>
        <end position="61"/>
    </location>
</feature>
<dbReference type="AlphaFoldDB" id="A0AAN0RLB9"/>
<dbReference type="RefSeq" id="WP_044050851.1">
    <property type="nucleotide sequence ID" value="NZ_CP003984.1"/>
</dbReference>
<keyword evidence="1" id="KW-1133">Transmembrane helix</keyword>
<accession>A0AAN0RLB9</accession>
<keyword evidence="3" id="KW-1185">Reference proteome</keyword>
<reference evidence="2 3" key="1">
    <citation type="journal article" date="2014" name="ISME J.">
        <title>Adaptation of an abundant Roseobacter RCA organism to pelagic systems revealed by genomic and transcriptomic analyses.</title>
        <authorList>
            <person name="Voget S."/>
            <person name="Wemheuer B."/>
            <person name="Brinkhoff T."/>
            <person name="Vollmers J."/>
            <person name="Dietrich S."/>
            <person name="Giebel H.A."/>
            <person name="Beardsley C."/>
            <person name="Sardemann C."/>
            <person name="Bakenhus I."/>
            <person name="Billerbeck S."/>
            <person name="Daniel R."/>
            <person name="Simon M."/>
        </authorList>
    </citation>
    <scope>NUCLEOTIDE SEQUENCE [LARGE SCALE GENOMIC DNA]</scope>
    <source>
        <strain evidence="2 3">RCA23</strain>
    </source>
</reference>
<evidence type="ECO:0000313" key="2">
    <source>
        <dbReference type="EMBL" id="AII88278.1"/>
    </source>
</evidence>
<dbReference type="Proteomes" id="UP000028680">
    <property type="component" value="Chromosome"/>
</dbReference>
<proteinExistence type="predicted"/>
<keyword evidence="1" id="KW-0472">Membrane</keyword>
<keyword evidence="1" id="KW-0812">Transmembrane</keyword>
<evidence type="ECO:0000256" key="1">
    <source>
        <dbReference type="SAM" id="Phobius"/>
    </source>
</evidence>
<feature type="transmembrane region" description="Helical" evidence="1">
    <location>
        <begin position="12"/>
        <end position="37"/>
    </location>
</feature>
<gene>
    <name evidence="2" type="ORF">RCA23_c27700</name>
</gene>
<dbReference type="EMBL" id="CP003984">
    <property type="protein sequence ID" value="AII88278.1"/>
    <property type="molecule type" value="Genomic_DNA"/>
</dbReference>
<sequence length="75" mass="8347">MALSYKARRRWSLLILVIGLPVYAVLAVNLVALLPVLPKFLEFILYVVLGTAWAFPLKFVFKGIGQVDPDADDNS</sequence>